<feature type="transmembrane region" description="Helical" evidence="8">
    <location>
        <begin position="70"/>
        <end position="90"/>
    </location>
</feature>
<dbReference type="GO" id="GO:0008137">
    <property type="term" value="F:NADH dehydrogenase (ubiquinone) activity"/>
    <property type="evidence" value="ECO:0007669"/>
    <property type="project" value="InterPro"/>
</dbReference>
<sequence>MISITNLILVFLFGSLISYLLTKANKVLGSIFNFLLSFYALYYVWNIEVGHYEKLFNIFPNIENSLKVTYLGKFFAIISLIVISLVSFFIIEWIRKKPSRPAAFNAFILIMIAGVIGVFFSNDLLTLYVFWEIAVLGSFLIVPMGKEESKKAAVIYAVTSAIGSYMYLFATFSIYSKYGVLSFDKVSSYLLNEPSNLFKWFVILFIASAGIAKSGIFPLHTWLRITHGNAPDAFSAILSGQLVKMGSYVLAISLSVFPSTMLFNAFYHGVPLINYLLIWLGNISIIIGTFMAIRQNDMKQLIAYSSIANGGYILVGLGVMNSIGYAGGLFHVFNHAIAAAMIFLSFAAVVYRTGTTKIDEMGGLIWRMPWTFVTYLVGIISLAGIPPTSGFISKWMIFNALLTKGMFITLAITFIGSVGSFLYVFRPLAGVFLGQLKKKHYEVKEVSPIMLIPMLILVTLTVFIGIYPKPVLDLIASIERNIGIKPIEYSGTIIKTSLGQWNTLTVFTMFATGFIIALILHLIFPKGKKVELTDQYTGGDYLYNYDLYHYATGFYKFIERLYDKHPSFEKLYNMLASFFKSMGEIVNGIIYKVSPSGYVFWISIVILILFWVRW</sequence>
<dbReference type="GO" id="GO:0016491">
    <property type="term" value="F:oxidoreductase activity"/>
    <property type="evidence" value="ECO:0007669"/>
    <property type="project" value="UniProtKB-KW"/>
</dbReference>
<protein>
    <submittedName>
        <fullName evidence="10">NADH-quinone oxidoreductase subunit M</fullName>
    </submittedName>
</protein>
<dbReference type="InterPro" id="IPR003918">
    <property type="entry name" value="NADH_UbQ_OxRdtase"/>
</dbReference>
<keyword evidence="11" id="KW-1185">Reference proteome</keyword>
<reference evidence="10 11" key="1">
    <citation type="submission" date="2020-08" db="EMBL/GenBank/DDBJ databases">
        <title>Genomic Encyclopedia of Type Strains, Phase IV (KMG-IV): sequencing the most valuable type-strain genomes for metagenomic binning, comparative biology and taxonomic classification.</title>
        <authorList>
            <person name="Goeker M."/>
        </authorList>
    </citation>
    <scope>NUCLEOTIDE SEQUENCE [LARGE SCALE GENOMIC DNA]</scope>
    <source>
        <strain evidence="10 11">DSM 13481</strain>
    </source>
</reference>
<evidence type="ECO:0000256" key="8">
    <source>
        <dbReference type="SAM" id="Phobius"/>
    </source>
</evidence>
<feature type="transmembrane region" description="Helical" evidence="8">
    <location>
        <begin position="405"/>
        <end position="425"/>
    </location>
</feature>
<feature type="transmembrane region" description="Helical" evidence="8">
    <location>
        <begin position="504"/>
        <end position="524"/>
    </location>
</feature>
<evidence type="ECO:0000256" key="6">
    <source>
        <dbReference type="ARBA" id="ARBA00023136"/>
    </source>
</evidence>
<accession>A0A841GHB3</accession>
<evidence type="ECO:0000259" key="9">
    <source>
        <dbReference type="Pfam" id="PF00361"/>
    </source>
</evidence>
<dbReference type="PRINTS" id="PR01437">
    <property type="entry name" value="NUOXDRDTASE4"/>
</dbReference>
<feature type="transmembrane region" description="Helical" evidence="8">
    <location>
        <begin position="6"/>
        <end position="22"/>
    </location>
</feature>
<dbReference type="GO" id="GO:0005886">
    <property type="term" value="C:plasma membrane"/>
    <property type="evidence" value="ECO:0007669"/>
    <property type="project" value="UniProtKB-SubCell"/>
</dbReference>
<evidence type="ECO:0000256" key="4">
    <source>
        <dbReference type="ARBA" id="ARBA00022989"/>
    </source>
</evidence>
<keyword evidence="6 8" id="KW-0472">Membrane</keyword>
<keyword evidence="5" id="KW-0560">Oxidoreductase</keyword>
<feature type="transmembrane region" description="Helical" evidence="8">
    <location>
        <begin position="102"/>
        <end position="119"/>
    </location>
</feature>
<evidence type="ECO:0000256" key="3">
    <source>
        <dbReference type="ARBA" id="ARBA00022692"/>
    </source>
</evidence>
<dbReference type="EMBL" id="JACHEX010000001">
    <property type="protein sequence ID" value="MBB6061737.1"/>
    <property type="molecule type" value="Genomic_DNA"/>
</dbReference>
<feature type="domain" description="NADH:quinone oxidoreductase/Mrp antiporter transmembrane" evidence="9">
    <location>
        <begin position="121"/>
        <end position="417"/>
    </location>
</feature>
<evidence type="ECO:0000313" key="11">
    <source>
        <dbReference type="Proteomes" id="UP000555828"/>
    </source>
</evidence>
<evidence type="ECO:0000313" key="10">
    <source>
        <dbReference type="EMBL" id="MBB6061737.1"/>
    </source>
</evidence>
<comment type="caution">
    <text evidence="10">The sequence shown here is derived from an EMBL/GenBank/DDBJ whole genome shotgun (WGS) entry which is preliminary data.</text>
</comment>
<comment type="subcellular location">
    <subcellularLocation>
        <location evidence="1">Cell membrane</location>
        <topology evidence="1">Multi-pass membrane protein</topology>
    </subcellularLocation>
    <subcellularLocation>
        <location evidence="7">Membrane</location>
        <topology evidence="7">Multi-pass membrane protein</topology>
    </subcellularLocation>
</comment>
<dbReference type="PANTHER" id="PTHR42682:SF3">
    <property type="entry name" value="FORMATE HYDROGENLYASE SUBUNIT 3-RELATED"/>
    <property type="match status" value="1"/>
</dbReference>
<dbReference type="RefSeq" id="WP_184618506.1">
    <property type="nucleotide sequence ID" value="NZ_JACHEX010000001.1"/>
</dbReference>
<feature type="transmembrane region" description="Helical" evidence="8">
    <location>
        <begin position="589"/>
        <end position="612"/>
    </location>
</feature>
<dbReference type="AlphaFoldDB" id="A0A841GHB3"/>
<dbReference type="InterPro" id="IPR001750">
    <property type="entry name" value="ND/Mrp_TM"/>
</dbReference>
<evidence type="ECO:0000256" key="2">
    <source>
        <dbReference type="ARBA" id="ARBA00022475"/>
    </source>
</evidence>
<keyword evidence="4 8" id="KW-1133">Transmembrane helix</keyword>
<feature type="transmembrane region" description="Helical" evidence="8">
    <location>
        <begin position="446"/>
        <end position="467"/>
    </location>
</feature>
<dbReference type="NCBIfam" id="NF006419">
    <property type="entry name" value="PRK08668.1"/>
    <property type="match status" value="1"/>
</dbReference>
<feature type="transmembrane region" description="Helical" evidence="8">
    <location>
        <begin position="198"/>
        <end position="219"/>
    </location>
</feature>
<feature type="transmembrane region" description="Helical" evidence="8">
    <location>
        <begin position="364"/>
        <end position="385"/>
    </location>
</feature>
<dbReference type="PANTHER" id="PTHR42682">
    <property type="entry name" value="HYDROGENASE-4 COMPONENT F"/>
    <property type="match status" value="1"/>
</dbReference>
<dbReference type="GO" id="GO:0042773">
    <property type="term" value="P:ATP synthesis coupled electron transport"/>
    <property type="evidence" value="ECO:0007669"/>
    <property type="project" value="InterPro"/>
</dbReference>
<proteinExistence type="predicted"/>
<feature type="transmembrane region" description="Helical" evidence="8">
    <location>
        <begin position="154"/>
        <end position="178"/>
    </location>
</feature>
<evidence type="ECO:0000256" key="7">
    <source>
        <dbReference type="RuleBase" id="RU000320"/>
    </source>
</evidence>
<organism evidence="10 11">
    <name type="scientific">Thermosipho japonicus</name>
    <dbReference type="NCBI Taxonomy" id="90323"/>
    <lineage>
        <taxon>Bacteria</taxon>
        <taxon>Thermotogati</taxon>
        <taxon>Thermotogota</taxon>
        <taxon>Thermotogae</taxon>
        <taxon>Thermotogales</taxon>
        <taxon>Fervidobacteriaceae</taxon>
        <taxon>Thermosipho</taxon>
    </lineage>
</organism>
<evidence type="ECO:0000256" key="1">
    <source>
        <dbReference type="ARBA" id="ARBA00004651"/>
    </source>
</evidence>
<name>A0A841GHB3_9BACT</name>
<dbReference type="InterPro" id="IPR052175">
    <property type="entry name" value="ComplexI-like_HydComp"/>
</dbReference>
<dbReference type="Pfam" id="PF00361">
    <property type="entry name" value="Proton_antipo_M"/>
    <property type="match status" value="1"/>
</dbReference>
<feature type="transmembrane region" description="Helical" evidence="8">
    <location>
        <begin position="301"/>
        <end position="320"/>
    </location>
</feature>
<keyword evidence="2" id="KW-1003">Cell membrane</keyword>
<feature type="transmembrane region" description="Helical" evidence="8">
    <location>
        <begin position="125"/>
        <end position="142"/>
    </location>
</feature>
<feature type="transmembrane region" description="Helical" evidence="8">
    <location>
        <begin position="332"/>
        <end position="352"/>
    </location>
</feature>
<evidence type="ECO:0000256" key="5">
    <source>
        <dbReference type="ARBA" id="ARBA00023002"/>
    </source>
</evidence>
<feature type="transmembrane region" description="Helical" evidence="8">
    <location>
        <begin position="27"/>
        <end position="45"/>
    </location>
</feature>
<keyword evidence="3 7" id="KW-0812">Transmembrane</keyword>
<gene>
    <name evidence="10" type="ORF">HNP65_000159</name>
</gene>
<feature type="transmembrane region" description="Helical" evidence="8">
    <location>
        <begin position="273"/>
        <end position="294"/>
    </location>
</feature>
<dbReference type="Proteomes" id="UP000555828">
    <property type="component" value="Unassembled WGS sequence"/>
</dbReference>